<dbReference type="PANTHER" id="PTHR24559">
    <property type="entry name" value="TRANSPOSON TY3-I GAG-POL POLYPROTEIN"/>
    <property type="match status" value="1"/>
</dbReference>
<name>A0AAD3Y3Z8_NEPGR</name>
<evidence type="ECO:0000259" key="1">
    <source>
        <dbReference type="Pfam" id="PF00078"/>
    </source>
</evidence>
<dbReference type="CDD" id="cd01647">
    <property type="entry name" value="RT_LTR"/>
    <property type="match status" value="1"/>
</dbReference>
<dbReference type="InterPro" id="IPR043502">
    <property type="entry name" value="DNA/RNA_pol_sf"/>
</dbReference>
<dbReference type="EMBL" id="BSYO01000035">
    <property type="protein sequence ID" value="GMH28752.1"/>
    <property type="molecule type" value="Genomic_DNA"/>
</dbReference>
<dbReference type="SUPFAM" id="SSF56672">
    <property type="entry name" value="DNA/RNA polymerases"/>
    <property type="match status" value="1"/>
</dbReference>
<dbReference type="InterPro" id="IPR043128">
    <property type="entry name" value="Rev_trsase/Diguanyl_cyclase"/>
</dbReference>
<dbReference type="Pfam" id="PF00078">
    <property type="entry name" value="RVT_1"/>
    <property type="match status" value="1"/>
</dbReference>
<protein>
    <recommendedName>
        <fullName evidence="1">Reverse transcriptase domain-containing protein</fullName>
    </recommendedName>
</protein>
<dbReference type="Gene3D" id="3.10.10.10">
    <property type="entry name" value="HIV Type 1 Reverse Transcriptase, subunit A, domain 1"/>
    <property type="match status" value="1"/>
</dbReference>
<sequence>MDAYSGYNQIQMSPEDEKYASFMTDQGTYYYKVISFGLKNVGATYQRLMNKMFKQQIDRNMEIYVDNMLVKSKTTDNHIRDLAETFEANPEKIKTLMDMTPPRNVKDVQRLTRRLVVLSHFLAKVGDKYLSFFKALRETKANRFQ</sequence>
<dbReference type="Proteomes" id="UP001279734">
    <property type="component" value="Unassembled WGS sequence"/>
</dbReference>
<dbReference type="InterPro" id="IPR053134">
    <property type="entry name" value="RNA-dir_DNA_polymerase"/>
</dbReference>
<feature type="domain" description="Reverse transcriptase" evidence="1">
    <location>
        <begin position="1"/>
        <end position="87"/>
    </location>
</feature>
<organism evidence="2 3">
    <name type="scientific">Nepenthes gracilis</name>
    <name type="common">Slender pitcher plant</name>
    <dbReference type="NCBI Taxonomy" id="150966"/>
    <lineage>
        <taxon>Eukaryota</taxon>
        <taxon>Viridiplantae</taxon>
        <taxon>Streptophyta</taxon>
        <taxon>Embryophyta</taxon>
        <taxon>Tracheophyta</taxon>
        <taxon>Spermatophyta</taxon>
        <taxon>Magnoliopsida</taxon>
        <taxon>eudicotyledons</taxon>
        <taxon>Gunneridae</taxon>
        <taxon>Pentapetalae</taxon>
        <taxon>Caryophyllales</taxon>
        <taxon>Nepenthaceae</taxon>
        <taxon>Nepenthes</taxon>
    </lineage>
</organism>
<reference evidence="2" key="1">
    <citation type="submission" date="2023-05" db="EMBL/GenBank/DDBJ databases">
        <title>Nepenthes gracilis genome sequencing.</title>
        <authorList>
            <person name="Fukushima K."/>
        </authorList>
    </citation>
    <scope>NUCLEOTIDE SEQUENCE</scope>
    <source>
        <strain evidence="2">SING2019-196</strain>
    </source>
</reference>
<comment type="caution">
    <text evidence="2">The sequence shown here is derived from an EMBL/GenBank/DDBJ whole genome shotgun (WGS) entry which is preliminary data.</text>
</comment>
<dbReference type="AlphaFoldDB" id="A0AAD3Y3Z8"/>
<accession>A0AAD3Y3Z8</accession>
<proteinExistence type="predicted"/>
<keyword evidence="3" id="KW-1185">Reference proteome</keyword>
<evidence type="ECO:0000313" key="2">
    <source>
        <dbReference type="EMBL" id="GMH28752.1"/>
    </source>
</evidence>
<dbReference type="Gene3D" id="3.30.70.270">
    <property type="match status" value="1"/>
</dbReference>
<dbReference type="InterPro" id="IPR000477">
    <property type="entry name" value="RT_dom"/>
</dbReference>
<evidence type="ECO:0000313" key="3">
    <source>
        <dbReference type="Proteomes" id="UP001279734"/>
    </source>
</evidence>
<gene>
    <name evidence="2" type="ORF">Nepgr_030595</name>
</gene>
<dbReference type="PANTHER" id="PTHR24559:SF444">
    <property type="entry name" value="REVERSE TRANSCRIPTASE DOMAIN-CONTAINING PROTEIN"/>
    <property type="match status" value="1"/>
</dbReference>